<evidence type="ECO:0000256" key="5">
    <source>
        <dbReference type="ARBA" id="ARBA00023136"/>
    </source>
</evidence>
<feature type="transmembrane region" description="Helical" evidence="9">
    <location>
        <begin position="44"/>
        <end position="69"/>
    </location>
</feature>
<reference evidence="11 12" key="1">
    <citation type="submission" date="2020-06" db="EMBL/GenBank/DDBJ databases">
        <authorList>
            <person name="Li R."/>
            <person name="Bekaert M."/>
        </authorList>
    </citation>
    <scope>NUCLEOTIDE SEQUENCE [LARGE SCALE GENOMIC DNA]</scope>
    <source>
        <strain evidence="12">wild</strain>
    </source>
</reference>
<dbReference type="PANTHER" id="PTHR45695">
    <property type="entry name" value="LEUCOKININ RECEPTOR-RELATED"/>
    <property type="match status" value="1"/>
</dbReference>
<evidence type="ECO:0000256" key="1">
    <source>
        <dbReference type="ARBA" id="ARBA00004141"/>
    </source>
</evidence>
<dbReference type="Gene3D" id="1.20.1070.10">
    <property type="entry name" value="Rhodopsin 7-helix transmembrane proteins"/>
    <property type="match status" value="1"/>
</dbReference>
<dbReference type="Pfam" id="PF00001">
    <property type="entry name" value="7tm_1"/>
    <property type="match status" value="1"/>
</dbReference>
<feature type="transmembrane region" description="Helical" evidence="9">
    <location>
        <begin position="305"/>
        <end position="326"/>
    </location>
</feature>
<comment type="similarity">
    <text evidence="8">Belongs to the G-protein coupled receptor 1 family.</text>
</comment>
<evidence type="ECO:0000256" key="3">
    <source>
        <dbReference type="ARBA" id="ARBA00022989"/>
    </source>
</evidence>
<feature type="transmembrane region" description="Helical" evidence="9">
    <location>
        <begin position="267"/>
        <end position="285"/>
    </location>
</feature>
<feature type="domain" description="G-protein coupled receptors family 1 profile" evidence="10">
    <location>
        <begin position="60"/>
        <end position="325"/>
    </location>
</feature>
<dbReference type="Proteomes" id="UP000507470">
    <property type="component" value="Unassembled WGS sequence"/>
</dbReference>
<feature type="transmembrane region" description="Helical" evidence="9">
    <location>
        <begin position="120"/>
        <end position="139"/>
    </location>
</feature>
<sequence>MKPENNTNTLYQVSTDFDYYNHNATNFSYYQSMDTVVDQQLMTIIVPIVFIWIMLIGVAGNGSLVYIVLKEKALRTVPNALIVNLSIGDLLLLIFSAPFFTIVFGSQKYPFNEFVCKMNAYLQTLCLGVSIFTLTALSWDRYVAIVHPMNKHKGKPSLKIAIIVAVIWITSALIAISDAWSYTLIEGPGVAICFEVPPSIHGRTYLKARGISRFLLLFVIPLFVIGCFYVSMAKILVKSSREMPCESTVGSSMNRQQQRQVRDRIKVAKFVLSLVAMFVFCWLPRHIYVMWFAWDDDGITDFWMIFKIMSICLMYAYSCVNPYALFCLSRQFRKYYTFYLFRCCRRTRYRTNEFRRGSASMTIVKSNSDNI</sequence>
<dbReference type="PANTHER" id="PTHR45695:SF26">
    <property type="entry name" value="NEUROPEPTIDE CCHAMIDE-1 RECEPTOR"/>
    <property type="match status" value="1"/>
</dbReference>
<evidence type="ECO:0000256" key="2">
    <source>
        <dbReference type="ARBA" id="ARBA00022692"/>
    </source>
</evidence>
<dbReference type="PROSITE" id="PS50262">
    <property type="entry name" value="G_PROTEIN_RECEP_F1_2"/>
    <property type="match status" value="1"/>
</dbReference>
<protein>
    <submittedName>
        <fullName evidence="11">BRS3</fullName>
    </submittedName>
</protein>
<keyword evidence="4 8" id="KW-0297">G-protein coupled receptor</keyword>
<dbReference type="SUPFAM" id="SSF81321">
    <property type="entry name" value="Family A G protein-coupled receptor-like"/>
    <property type="match status" value="1"/>
</dbReference>
<keyword evidence="2 8" id="KW-0812">Transmembrane</keyword>
<name>A0A6J8EVK0_MYTCO</name>
<dbReference type="OrthoDB" id="10049706at2759"/>
<evidence type="ECO:0000256" key="8">
    <source>
        <dbReference type="RuleBase" id="RU000688"/>
    </source>
</evidence>
<organism evidence="11 12">
    <name type="scientific">Mytilus coruscus</name>
    <name type="common">Sea mussel</name>
    <dbReference type="NCBI Taxonomy" id="42192"/>
    <lineage>
        <taxon>Eukaryota</taxon>
        <taxon>Metazoa</taxon>
        <taxon>Spiralia</taxon>
        <taxon>Lophotrochozoa</taxon>
        <taxon>Mollusca</taxon>
        <taxon>Bivalvia</taxon>
        <taxon>Autobranchia</taxon>
        <taxon>Pteriomorphia</taxon>
        <taxon>Mytilida</taxon>
        <taxon>Mytiloidea</taxon>
        <taxon>Mytilidae</taxon>
        <taxon>Mytilinae</taxon>
        <taxon>Mytilus</taxon>
    </lineage>
</organism>
<evidence type="ECO:0000313" key="12">
    <source>
        <dbReference type="Proteomes" id="UP000507470"/>
    </source>
</evidence>
<dbReference type="InterPro" id="IPR017452">
    <property type="entry name" value="GPCR_Rhodpsn_7TM"/>
</dbReference>
<dbReference type="AlphaFoldDB" id="A0A6J8EVK0"/>
<feature type="transmembrane region" description="Helical" evidence="9">
    <location>
        <begin position="81"/>
        <end position="100"/>
    </location>
</feature>
<gene>
    <name evidence="11" type="ORF">MCOR_56448</name>
</gene>
<feature type="transmembrane region" description="Helical" evidence="9">
    <location>
        <begin position="160"/>
        <end position="180"/>
    </location>
</feature>
<keyword evidence="5 9" id="KW-0472">Membrane</keyword>
<accession>A0A6J8EVK0</accession>
<evidence type="ECO:0000313" key="11">
    <source>
        <dbReference type="EMBL" id="CAC5424554.1"/>
    </source>
</evidence>
<keyword evidence="12" id="KW-1185">Reference proteome</keyword>
<keyword evidence="6 8" id="KW-0675">Receptor</keyword>
<evidence type="ECO:0000256" key="4">
    <source>
        <dbReference type="ARBA" id="ARBA00023040"/>
    </source>
</evidence>
<dbReference type="GO" id="GO:0008188">
    <property type="term" value="F:neuropeptide receptor activity"/>
    <property type="evidence" value="ECO:0007669"/>
    <property type="project" value="TreeGrafter"/>
</dbReference>
<evidence type="ECO:0000256" key="7">
    <source>
        <dbReference type="ARBA" id="ARBA00023224"/>
    </source>
</evidence>
<evidence type="ECO:0000256" key="9">
    <source>
        <dbReference type="SAM" id="Phobius"/>
    </source>
</evidence>
<dbReference type="InterPro" id="IPR000276">
    <property type="entry name" value="GPCR_Rhodpsn"/>
</dbReference>
<feature type="transmembrane region" description="Helical" evidence="9">
    <location>
        <begin position="214"/>
        <end position="237"/>
    </location>
</feature>
<dbReference type="PROSITE" id="PS00237">
    <property type="entry name" value="G_PROTEIN_RECEP_F1_1"/>
    <property type="match status" value="1"/>
</dbReference>
<evidence type="ECO:0000259" key="10">
    <source>
        <dbReference type="PROSITE" id="PS50262"/>
    </source>
</evidence>
<keyword evidence="7 8" id="KW-0807">Transducer</keyword>
<evidence type="ECO:0000256" key="6">
    <source>
        <dbReference type="ARBA" id="ARBA00023170"/>
    </source>
</evidence>
<dbReference type="EMBL" id="CACVKT020010046">
    <property type="protein sequence ID" value="CAC5424554.1"/>
    <property type="molecule type" value="Genomic_DNA"/>
</dbReference>
<proteinExistence type="inferred from homology"/>
<comment type="subcellular location">
    <subcellularLocation>
        <location evidence="1">Membrane</location>
        <topology evidence="1">Multi-pass membrane protein</topology>
    </subcellularLocation>
</comment>
<dbReference type="PRINTS" id="PR00237">
    <property type="entry name" value="GPCRRHODOPSN"/>
</dbReference>
<keyword evidence="3 9" id="KW-1133">Transmembrane helix</keyword>
<dbReference type="GO" id="GO:0005886">
    <property type="term" value="C:plasma membrane"/>
    <property type="evidence" value="ECO:0007669"/>
    <property type="project" value="TreeGrafter"/>
</dbReference>
<dbReference type="SMART" id="SM01381">
    <property type="entry name" value="7TM_GPCR_Srsx"/>
    <property type="match status" value="1"/>
</dbReference>